<organism evidence="3 4">
    <name type="scientific">Eubacterium uniforme</name>
    <dbReference type="NCBI Taxonomy" id="39495"/>
    <lineage>
        <taxon>Bacteria</taxon>
        <taxon>Bacillati</taxon>
        <taxon>Bacillota</taxon>
        <taxon>Clostridia</taxon>
        <taxon>Eubacteriales</taxon>
        <taxon>Eubacteriaceae</taxon>
        <taxon>Eubacterium</taxon>
    </lineage>
</organism>
<evidence type="ECO:0000313" key="3">
    <source>
        <dbReference type="EMBL" id="SKA70265.1"/>
    </source>
</evidence>
<feature type="transmembrane region" description="Helical" evidence="1">
    <location>
        <begin position="6"/>
        <end position="39"/>
    </location>
</feature>
<sequence>MKNKFWGLLFILAAVYILFGSTELFEGIGLGTIILTAIFAGMLIKGLMNLSFGGILFPSACLSIIWDKQLGIEDLTPWPVLFAALLGTIGLNMIFGKSKNHINIDKKIIKFNNERTNYATIDRESGQYVTANVKFGGLEKYIESEDLRRVDLTAHFGGAEIYLNNAKIPSGEAIVTLDCKCSGVELYVPKEWNVINKVDVTMGAVSLNGKSTGESGVNLILIGNASLCGVDIKYV</sequence>
<name>A0A1T4VZL8_9FIRM</name>
<keyword evidence="1" id="KW-0812">Transmembrane</keyword>
<dbReference type="Pfam" id="PF22570">
    <property type="entry name" value="LiaF-TM"/>
    <property type="match status" value="1"/>
</dbReference>
<keyword evidence="1" id="KW-0472">Membrane</keyword>
<gene>
    <name evidence="3" type="ORF">SAMN02745111_01989</name>
</gene>
<dbReference type="OrthoDB" id="2249781at2"/>
<dbReference type="STRING" id="39495.SAMN02745111_01989"/>
<dbReference type="InterPro" id="IPR054331">
    <property type="entry name" value="LiaF_TM"/>
</dbReference>
<dbReference type="RefSeq" id="WP_078766827.1">
    <property type="nucleotide sequence ID" value="NZ_FUXZ01000013.1"/>
</dbReference>
<dbReference type="AlphaFoldDB" id="A0A1T4VZL8"/>
<proteinExistence type="predicted"/>
<keyword evidence="1" id="KW-1133">Transmembrane helix</keyword>
<feature type="transmembrane region" description="Helical" evidence="1">
    <location>
        <begin position="78"/>
        <end position="96"/>
    </location>
</feature>
<dbReference type="Proteomes" id="UP000190814">
    <property type="component" value="Unassembled WGS sequence"/>
</dbReference>
<evidence type="ECO:0000259" key="2">
    <source>
        <dbReference type="Pfam" id="PF22570"/>
    </source>
</evidence>
<feature type="domain" description="LiaF transmembrane" evidence="2">
    <location>
        <begin position="5"/>
        <end position="100"/>
    </location>
</feature>
<evidence type="ECO:0000256" key="1">
    <source>
        <dbReference type="SAM" id="Phobius"/>
    </source>
</evidence>
<evidence type="ECO:0000313" key="4">
    <source>
        <dbReference type="Proteomes" id="UP000190814"/>
    </source>
</evidence>
<accession>A0A1T4VZL8</accession>
<reference evidence="3 4" key="1">
    <citation type="submission" date="2017-02" db="EMBL/GenBank/DDBJ databases">
        <authorList>
            <person name="Peterson S.W."/>
        </authorList>
    </citation>
    <scope>NUCLEOTIDE SEQUENCE [LARGE SCALE GENOMIC DNA]</scope>
    <source>
        <strain evidence="3 4">ATCC 35992</strain>
    </source>
</reference>
<protein>
    <submittedName>
        <fullName evidence="3">Cell wall-active antibiotics response 4TMS YvqF</fullName>
    </submittedName>
</protein>
<keyword evidence="4" id="KW-1185">Reference proteome</keyword>
<dbReference type="EMBL" id="FUXZ01000013">
    <property type="protein sequence ID" value="SKA70265.1"/>
    <property type="molecule type" value="Genomic_DNA"/>
</dbReference>
<feature type="transmembrane region" description="Helical" evidence="1">
    <location>
        <begin position="46"/>
        <end position="66"/>
    </location>
</feature>